<protein>
    <recommendedName>
        <fullName evidence="1">DUF302 domain-containing protein</fullName>
    </recommendedName>
</protein>
<reference evidence="2 3" key="1">
    <citation type="submission" date="2019-07" db="EMBL/GenBank/DDBJ databases">
        <title>Whole genome shotgun sequence of Thiobacillus plumbophilus NBRC 107929.</title>
        <authorList>
            <person name="Hosoyama A."/>
            <person name="Uohara A."/>
            <person name="Ohji S."/>
            <person name="Ichikawa N."/>
        </authorList>
    </citation>
    <scope>NUCLEOTIDE SEQUENCE [LARGE SCALE GENOMIC DNA]</scope>
    <source>
        <strain evidence="2 3">NBRC 107929</strain>
    </source>
</reference>
<feature type="domain" description="DUF302" evidence="1">
    <location>
        <begin position="36"/>
        <end position="99"/>
    </location>
</feature>
<dbReference type="PANTHER" id="PTHR38342">
    <property type="entry name" value="SLR5037 PROTEIN"/>
    <property type="match status" value="1"/>
</dbReference>
<dbReference type="RefSeq" id="WP_147073753.1">
    <property type="nucleotide sequence ID" value="NZ_AP021884.1"/>
</dbReference>
<evidence type="ECO:0000313" key="3">
    <source>
        <dbReference type="Proteomes" id="UP000321337"/>
    </source>
</evidence>
<keyword evidence="3" id="KW-1185">Reference proteome</keyword>
<evidence type="ECO:0000313" key="2">
    <source>
        <dbReference type="EMBL" id="GEP31094.1"/>
    </source>
</evidence>
<dbReference type="PANTHER" id="PTHR38342:SF1">
    <property type="entry name" value="SLR5037 PROTEIN"/>
    <property type="match status" value="1"/>
</dbReference>
<name>A0A512L9D4_9PROT</name>
<evidence type="ECO:0000259" key="1">
    <source>
        <dbReference type="Pfam" id="PF03625"/>
    </source>
</evidence>
<accession>A0A512L9D4</accession>
<dbReference type="EMBL" id="BKAD01000023">
    <property type="protein sequence ID" value="GEP31094.1"/>
    <property type="molecule type" value="Genomic_DNA"/>
</dbReference>
<proteinExistence type="predicted"/>
<dbReference type="OrthoDB" id="9791067at2"/>
<dbReference type="Gene3D" id="3.30.310.70">
    <property type="entry name" value="TT1751-like domain"/>
    <property type="match status" value="1"/>
</dbReference>
<dbReference type="Proteomes" id="UP000321337">
    <property type="component" value="Unassembled WGS sequence"/>
</dbReference>
<dbReference type="InterPro" id="IPR005180">
    <property type="entry name" value="DUF302"/>
</dbReference>
<sequence length="201" mass="22259">MTKYGFGTTVDMSFDDAIVHVTQALQGEGFGILADIDVAATLKKKLNEDMPPYRILGACNPPLAHRALVTEPSIGLLLPCNVVVRQDEAGAVHVEFMDPNAVLELVNKPEITALASEVRQRLERVSVAVGGTEEARSAQSDETMAKVKVDMQQMQANMEKIHQAQDPQEQQRLMREHMQQMRETMHMMGGEMHGKCMCCGH</sequence>
<dbReference type="InterPro" id="IPR035923">
    <property type="entry name" value="TT1751-like_sf"/>
</dbReference>
<dbReference type="SUPFAM" id="SSF103247">
    <property type="entry name" value="TT1751-like"/>
    <property type="match status" value="1"/>
</dbReference>
<comment type="caution">
    <text evidence="2">The sequence shown here is derived from an EMBL/GenBank/DDBJ whole genome shotgun (WGS) entry which is preliminary data.</text>
</comment>
<organism evidence="2 3">
    <name type="scientific">Sulfuriferula plumbiphila</name>
    <dbReference type="NCBI Taxonomy" id="171865"/>
    <lineage>
        <taxon>Bacteria</taxon>
        <taxon>Pseudomonadati</taxon>
        <taxon>Pseudomonadota</taxon>
        <taxon>Betaproteobacteria</taxon>
        <taxon>Nitrosomonadales</taxon>
        <taxon>Sulfuricellaceae</taxon>
        <taxon>Sulfuriferula</taxon>
    </lineage>
</organism>
<dbReference type="Pfam" id="PF03625">
    <property type="entry name" value="DUF302"/>
    <property type="match status" value="1"/>
</dbReference>
<dbReference type="CDD" id="cd14797">
    <property type="entry name" value="DUF302"/>
    <property type="match status" value="1"/>
</dbReference>
<gene>
    <name evidence="2" type="ORF">TPL01_22320</name>
</gene>
<dbReference type="AlphaFoldDB" id="A0A512L9D4"/>